<evidence type="ECO:0000313" key="2">
    <source>
        <dbReference type="Proteomes" id="UP000198539"/>
    </source>
</evidence>
<protein>
    <recommendedName>
        <fullName evidence="3">DUF1850 domain-containing protein</fullName>
    </recommendedName>
</protein>
<sequence length="162" mass="17792">MTGRDRRKRTASVVPALVAMIFGMGGPLPAHACKVTGLSVVRLTDDTVLARAQAQEFTLIWRHSVTLTPVYAAYAIDADGTLRQTEERFAAHGPGMAFGGEGWQIRGDQMVLTLNRPIPQLILRSDIPHQNRLIAGDTEIDLTRWPGVPLEIRATPCKDPVR</sequence>
<gene>
    <name evidence="1" type="ORF">SAMN04488238_103199</name>
</gene>
<dbReference type="Pfam" id="PF08905">
    <property type="entry name" value="DUF1850"/>
    <property type="match status" value="1"/>
</dbReference>
<dbReference type="Proteomes" id="UP000198539">
    <property type="component" value="Unassembled WGS sequence"/>
</dbReference>
<evidence type="ECO:0000313" key="1">
    <source>
        <dbReference type="EMBL" id="SDW72860.1"/>
    </source>
</evidence>
<keyword evidence="2" id="KW-1185">Reference proteome</keyword>
<dbReference type="OrthoDB" id="5298197at2"/>
<proteinExistence type="predicted"/>
<name>A0A1H2VX00_9RHOB</name>
<dbReference type="EMBL" id="FNOM01000003">
    <property type="protein sequence ID" value="SDW72860.1"/>
    <property type="molecule type" value="Genomic_DNA"/>
</dbReference>
<reference evidence="1 2" key="1">
    <citation type="submission" date="2016-10" db="EMBL/GenBank/DDBJ databases">
        <authorList>
            <person name="de Groot N.N."/>
        </authorList>
    </citation>
    <scope>NUCLEOTIDE SEQUENCE [LARGE SCALE GENOMIC DNA]</scope>
    <source>
        <strain evidence="1 2">CGMCC 1.8894</strain>
    </source>
</reference>
<dbReference type="AlphaFoldDB" id="A0A1H2VX00"/>
<dbReference type="InterPro" id="IPR015001">
    <property type="entry name" value="DUF1850"/>
</dbReference>
<organism evidence="1 2">
    <name type="scientific">Roseicitreum antarcticum</name>
    <dbReference type="NCBI Taxonomy" id="564137"/>
    <lineage>
        <taxon>Bacteria</taxon>
        <taxon>Pseudomonadati</taxon>
        <taxon>Pseudomonadota</taxon>
        <taxon>Alphaproteobacteria</taxon>
        <taxon>Rhodobacterales</taxon>
        <taxon>Paracoccaceae</taxon>
        <taxon>Roseicitreum</taxon>
    </lineage>
</organism>
<dbReference type="RefSeq" id="WP_092886655.1">
    <property type="nucleotide sequence ID" value="NZ_CP061498.1"/>
</dbReference>
<dbReference type="STRING" id="564137.SAMN04488238_103199"/>
<evidence type="ECO:0008006" key="3">
    <source>
        <dbReference type="Google" id="ProtNLM"/>
    </source>
</evidence>
<accession>A0A1H2VX00</accession>